<accession>K0YWZ9</accession>
<dbReference type="Proteomes" id="UP000003994">
    <property type="component" value="Unassembled WGS sequence"/>
</dbReference>
<dbReference type="AlphaFoldDB" id="K0YWZ9"/>
<evidence type="ECO:0000313" key="4">
    <source>
        <dbReference type="Proteomes" id="UP000003994"/>
    </source>
</evidence>
<gene>
    <name evidence="3" type="ORF">HMPREF9241_00112</name>
</gene>
<dbReference type="PANTHER" id="PTHR46889">
    <property type="entry name" value="TRANSPOSASE INSF FOR INSERTION SEQUENCE IS3B-RELATED"/>
    <property type="match status" value="1"/>
</dbReference>
<dbReference type="PATRIC" id="fig|883077.3.peg.110"/>
<dbReference type="GO" id="GO:0003676">
    <property type="term" value="F:nucleic acid binding"/>
    <property type="evidence" value="ECO:0007669"/>
    <property type="project" value="InterPro"/>
</dbReference>
<dbReference type="HOGENOM" id="CLU_027402_14_5_11"/>
<keyword evidence="4" id="KW-1185">Reference proteome</keyword>
<dbReference type="PANTHER" id="PTHR46889:SF4">
    <property type="entry name" value="TRANSPOSASE INSO FOR INSERTION SEQUENCE ELEMENT IS911B-RELATED"/>
    <property type="match status" value="1"/>
</dbReference>
<dbReference type="InterPro" id="IPR036397">
    <property type="entry name" value="RNaseH_sf"/>
</dbReference>
<organism evidence="3 4">
    <name type="scientific">Schaalia turicensis ACS-279-V-Col4</name>
    <dbReference type="NCBI Taxonomy" id="883077"/>
    <lineage>
        <taxon>Bacteria</taxon>
        <taxon>Bacillati</taxon>
        <taxon>Actinomycetota</taxon>
        <taxon>Actinomycetes</taxon>
        <taxon>Actinomycetales</taxon>
        <taxon>Actinomycetaceae</taxon>
        <taxon>Schaalia</taxon>
    </lineage>
</organism>
<dbReference type="Gene3D" id="3.30.420.10">
    <property type="entry name" value="Ribonuclease H-like superfamily/Ribonuclease H"/>
    <property type="match status" value="1"/>
</dbReference>
<protein>
    <recommendedName>
        <fullName evidence="2">Integrase catalytic domain-containing protein</fullName>
    </recommendedName>
</protein>
<evidence type="ECO:0000313" key="3">
    <source>
        <dbReference type="EMBL" id="EJZ88251.1"/>
    </source>
</evidence>
<dbReference type="EMBL" id="AGWQ01000002">
    <property type="protein sequence ID" value="EJZ88251.1"/>
    <property type="molecule type" value="Genomic_DNA"/>
</dbReference>
<dbReference type="SUPFAM" id="SSF53098">
    <property type="entry name" value="Ribonuclease H-like"/>
    <property type="match status" value="1"/>
</dbReference>
<evidence type="ECO:0000256" key="1">
    <source>
        <dbReference type="SAM" id="MobiDB-lite"/>
    </source>
</evidence>
<name>K0YWZ9_9ACTO</name>
<dbReference type="InterPro" id="IPR050900">
    <property type="entry name" value="Transposase_IS3/IS150/IS904"/>
</dbReference>
<proteinExistence type="predicted"/>
<comment type="caution">
    <text evidence="3">The sequence shown here is derived from an EMBL/GenBank/DDBJ whole genome shotgun (WGS) entry which is preliminary data.</text>
</comment>
<dbReference type="InterPro" id="IPR012337">
    <property type="entry name" value="RNaseH-like_sf"/>
</dbReference>
<dbReference type="Pfam" id="PF00665">
    <property type="entry name" value="rve"/>
    <property type="match status" value="1"/>
</dbReference>
<evidence type="ECO:0000259" key="2">
    <source>
        <dbReference type="Pfam" id="PF00665"/>
    </source>
</evidence>
<dbReference type="GO" id="GO:0015074">
    <property type="term" value="P:DNA integration"/>
    <property type="evidence" value="ECO:0007669"/>
    <property type="project" value="InterPro"/>
</dbReference>
<feature type="domain" description="Integrase catalytic" evidence="2">
    <location>
        <begin position="31"/>
        <end position="76"/>
    </location>
</feature>
<feature type="region of interest" description="Disordered" evidence="1">
    <location>
        <begin position="1"/>
        <end position="23"/>
    </location>
</feature>
<sequence>MRRGRSPIATRPSPAPDSRPDLVQRNFRADGSNRLWVADITYVRTRTGFVYTAFVTDVFSRMIVGWSTRSTMRTEALLLEAS</sequence>
<reference evidence="3 4" key="1">
    <citation type="submission" date="2012-07" db="EMBL/GenBank/DDBJ databases">
        <title>The Genome Sequence of Actinomyces turicensis ACS-279-V-COL4.</title>
        <authorList>
            <consortium name="The Broad Institute Genome Sequencing Platform"/>
            <person name="Earl A."/>
            <person name="Ward D."/>
            <person name="Feldgarden M."/>
            <person name="Gevers D."/>
            <person name="Saerens B."/>
            <person name="Vaneechoutte M."/>
            <person name="Walker B."/>
            <person name="Young S.K."/>
            <person name="Zeng Q."/>
            <person name="Gargeya S."/>
            <person name="Fitzgerald M."/>
            <person name="Haas B."/>
            <person name="Abouelleil A."/>
            <person name="Alvarado L."/>
            <person name="Arachchi H.M."/>
            <person name="Berlin A."/>
            <person name="Chapman S.B."/>
            <person name="Goldberg J."/>
            <person name="Griggs A."/>
            <person name="Gujja S."/>
            <person name="Hansen M."/>
            <person name="Howarth C."/>
            <person name="Imamovic A."/>
            <person name="Larimer J."/>
            <person name="McCowen C."/>
            <person name="Montmayeur A."/>
            <person name="Murphy C."/>
            <person name="Neiman D."/>
            <person name="Pearson M."/>
            <person name="Priest M."/>
            <person name="Roberts A."/>
            <person name="Saif S."/>
            <person name="Shea T."/>
            <person name="Sisk P."/>
            <person name="Sykes S."/>
            <person name="Wortman J."/>
            <person name="Nusbaum C."/>
            <person name="Birren B."/>
        </authorList>
    </citation>
    <scope>NUCLEOTIDE SEQUENCE [LARGE SCALE GENOMIC DNA]</scope>
    <source>
        <strain evidence="3 4">ACS-279-V-Col4</strain>
    </source>
</reference>
<dbReference type="InterPro" id="IPR001584">
    <property type="entry name" value="Integrase_cat-core"/>
</dbReference>
<dbReference type="eggNOG" id="COG2801">
    <property type="taxonomic scope" value="Bacteria"/>
</dbReference>
<dbReference type="RefSeq" id="WP_006680319.1">
    <property type="nucleotide sequence ID" value="NZ_JH815208.1"/>
</dbReference>